<accession>A0A8S5RCT9</accession>
<reference evidence="1" key="1">
    <citation type="journal article" date="2021" name="Proc. Natl. Acad. Sci. U.S.A.">
        <title>A Catalog of Tens of Thousands of Viruses from Human Metagenomes Reveals Hidden Associations with Chronic Diseases.</title>
        <authorList>
            <person name="Tisza M.J."/>
            <person name="Buck C.B."/>
        </authorList>
    </citation>
    <scope>NUCLEOTIDE SEQUENCE</scope>
    <source>
        <strain evidence="1">Ctx9V1</strain>
    </source>
</reference>
<dbReference type="EMBL" id="BK059093">
    <property type="protein sequence ID" value="DAE29238.1"/>
    <property type="molecule type" value="Genomic_DNA"/>
</dbReference>
<name>A0A8S5RCT9_9VIRU</name>
<sequence>MKICLQSSRKPICWQKKRLSSYLIHFILMEKRRKMINIEWL</sequence>
<organism evidence="1">
    <name type="scientific">virus sp. ctx9V1</name>
    <dbReference type="NCBI Taxonomy" id="2828001"/>
    <lineage>
        <taxon>Viruses</taxon>
    </lineage>
</organism>
<protein>
    <submittedName>
        <fullName evidence="1">Uncharacterized protein</fullName>
    </submittedName>
</protein>
<proteinExistence type="predicted"/>
<evidence type="ECO:0000313" key="1">
    <source>
        <dbReference type="EMBL" id="DAE29238.1"/>
    </source>
</evidence>